<evidence type="ECO:0000313" key="3">
    <source>
        <dbReference type="Proteomes" id="UP000288028"/>
    </source>
</evidence>
<keyword evidence="1" id="KW-0472">Membrane</keyword>
<gene>
    <name evidence="2" type="ORF">CBF28_06985</name>
</gene>
<dbReference type="AlphaFoldDB" id="A0A430B567"/>
<dbReference type="EMBL" id="NGKB01000005">
    <property type="protein sequence ID" value="RSU15465.1"/>
    <property type="molecule type" value="Genomic_DNA"/>
</dbReference>
<organism evidence="2 3">
    <name type="scientific">Vagococcus carniphilus</name>
    <dbReference type="NCBI Taxonomy" id="218144"/>
    <lineage>
        <taxon>Bacteria</taxon>
        <taxon>Bacillati</taxon>
        <taxon>Bacillota</taxon>
        <taxon>Bacilli</taxon>
        <taxon>Lactobacillales</taxon>
        <taxon>Enterococcaceae</taxon>
        <taxon>Vagococcus</taxon>
    </lineage>
</organism>
<dbReference type="GeneID" id="95580797"/>
<dbReference type="PROSITE" id="PS51257">
    <property type="entry name" value="PROKAR_LIPOPROTEIN"/>
    <property type="match status" value="1"/>
</dbReference>
<sequence length="138" mass="16038">MLKKTFISIILTISTMFILLGCTSNEPSIRIMGITIEKYNSQTKKYETYQQVSKKDKVEKVKQVIEQVTLENSTQTTTEETSDYQFYFNLKTKNADVKQVTYQIKKEKQNKILLGIEGIYHPLTKEEGEILTDILIEE</sequence>
<keyword evidence="3" id="KW-1185">Reference proteome</keyword>
<evidence type="ECO:0000256" key="1">
    <source>
        <dbReference type="SAM" id="Phobius"/>
    </source>
</evidence>
<proteinExistence type="predicted"/>
<reference evidence="2 3" key="1">
    <citation type="submission" date="2017-05" db="EMBL/GenBank/DDBJ databases">
        <title>Vagococcus spp. assemblies.</title>
        <authorList>
            <person name="Gulvik C.A."/>
        </authorList>
    </citation>
    <scope>NUCLEOTIDE SEQUENCE [LARGE SCALE GENOMIC DNA]</scope>
    <source>
        <strain evidence="2 3">SS1714</strain>
    </source>
</reference>
<comment type="caution">
    <text evidence="2">The sequence shown here is derived from an EMBL/GenBank/DDBJ whole genome shotgun (WGS) entry which is preliminary data.</text>
</comment>
<protein>
    <submittedName>
        <fullName evidence="2">Uncharacterized protein</fullName>
    </submittedName>
</protein>
<accession>A0A430B567</accession>
<dbReference type="Proteomes" id="UP000288028">
    <property type="component" value="Unassembled WGS sequence"/>
</dbReference>
<feature type="transmembrane region" description="Helical" evidence="1">
    <location>
        <begin position="6"/>
        <end position="23"/>
    </location>
</feature>
<keyword evidence="1" id="KW-0812">Transmembrane</keyword>
<name>A0A430B567_9ENTE</name>
<keyword evidence="1" id="KW-1133">Transmembrane helix</keyword>
<dbReference type="RefSeq" id="WP_126793372.1">
    <property type="nucleotide sequence ID" value="NZ_CP060720.1"/>
</dbReference>
<evidence type="ECO:0000313" key="2">
    <source>
        <dbReference type="EMBL" id="RSU15465.1"/>
    </source>
</evidence>